<keyword evidence="5" id="KW-1185">Reference proteome</keyword>
<dbReference type="InterPro" id="IPR003140">
    <property type="entry name" value="PLipase/COase/thioEstase"/>
</dbReference>
<dbReference type="GO" id="GO:0016787">
    <property type="term" value="F:hydrolase activity"/>
    <property type="evidence" value="ECO:0007669"/>
    <property type="project" value="UniProtKB-KW"/>
</dbReference>
<dbReference type="Pfam" id="PF02230">
    <property type="entry name" value="Abhydrolase_2"/>
    <property type="match status" value="1"/>
</dbReference>
<dbReference type="Gene3D" id="3.40.50.1820">
    <property type="entry name" value="alpha/beta hydrolase"/>
    <property type="match status" value="1"/>
</dbReference>
<dbReference type="InterPro" id="IPR050565">
    <property type="entry name" value="LYPA1-2/EST-like"/>
</dbReference>
<evidence type="ECO:0000256" key="2">
    <source>
        <dbReference type="ARBA" id="ARBA00022801"/>
    </source>
</evidence>
<dbReference type="InterPro" id="IPR029058">
    <property type="entry name" value="AB_hydrolase_fold"/>
</dbReference>
<name>A0A1M4ZBX2_9FLAO</name>
<evidence type="ECO:0000256" key="1">
    <source>
        <dbReference type="ARBA" id="ARBA00006499"/>
    </source>
</evidence>
<feature type="domain" description="Phospholipase/carboxylesterase/thioesterase" evidence="3">
    <location>
        <begin position="37"/>
        <end position="230"/>
    </location>
</feature>
<sequence>MVPIFKNGSLLYLRMTTAPLSLEHLIRPSSLTEGKPPVLFMFHGYGSNEEDLFSFASELPKELCIISVRAPYPMQPYGNAWYAINFEAEKGKWNNEEEAVLSRDKIKVFIEEACKTYGLDEKNVTLLGFSQGTILSYAVALSYPELVKNVIALSGYINENLILKNYRENNFKDLKIYVSHGSVDQVIPVAWAQQAPGILKNLNIDHVYEEFPVGHGVAPQNFYSFKTWLQDKI</sequence>
<dbReference type="SUPFAM" id="SSF53474">
    <property type="entry name" value="alpha/beta-Hydrolases"/>
    <property type="match status" value="1"/>
</dbReference>
<reference evidence="5" key="1">
    <citation type="submission" date="2016-11" db="EMBL/GenBank/DDBJ databases">
        <authorList>
            <person name="Varghese N."/>
            <person name="Submissions S."/>
        </authorList>
    </citation>
    <scope>NUCLEOTIDE SEQUENCE [LARGE SCALE GENOMIC DNA]</scope>
    <source>
        <strain evidence="5">DSM 17539</strain>
    </source>
</reference>
<gene>
    <name evidence="4" type="ORF">SAMN03080594_102761</name>
</gene>
<accession>A0A1M4ZBX2</accession>
<keyword evidence="2" id="KW-0378">Hydrolase</keyword>
<evidence type="ECO:0000259" key="3">
    <source>
        <dbReference type="Pfam" id="PF02230"/>
    </source>
</evidence>
<evidence type="ECO:0000313" key="5">
    <source>
        <dbReference type="Proteomes" id="UP000184406"/>
    </source>
</evidence>
<evidence type="ECO:0000313" key="4">
    <source>
        <dbReference type="EMBL" id="SHF15096.1"/>
    </source>
</evidence>
<dbReference type="EMBL" id="FQUX01000002">
    <property type="protein sequence ID" value="SHF15096.1"/>
    <property type="molecule type" value="Genomic_DNA"/>
</dbReference>
<dbReference type="AlphaFoldDB" id="A0A1M4ZBX2"/>
<dbReference type="PANTHER" id="PTHR10655:SF17">
    <property type="entry name" value="LYSOPHOSPHOLIPASE-LIKE PROTEIN 1"/>
    <property type="match status" value="1"/>
</dbReference>
<organism evidence="4 5">
    <name type="scientific">Arenibacter palladensis</name>
    <dbReference type="NCBI Taxonomy" id="237373"/>
    <lineage>
        <taxon>Bacteria</taxon>
        <taxon>Pseudomonadati</taxon>
        <taxon>Bacteroidota</taxon>
        <taxon>Flavobacteriia</taxon>
        <taxon>Flavobacteriales</taxon>
        <taxon>Flavobacteriaceae</taxon>
        <taxon>Arenibacter</taxon>
    </lineage>
</organism>
<proteinExistence type="inferred from homology"/>
<protein>
    <submittedName>
        <fullName evidence="4">Phospholipase/carboxylesterase</fullName>
    </submittedName>
</protein>
<dbReference type="Proteomes" id="UP000184406">
    <property type="component" value="Unassembled WGS sequence"/>
</dbReference>
<dbReference type="PANTHER" id="PTHR10655">
    <property type="entry name" value="LYSOPHOSPHOLIPASE-RELATED"/>
    <property type="match status" value="1"/>
</dbReference>
<comment type="similarity">
    <text evidence="1">Belongs to the AB hydrolase superfamily. AB hydrolase 2 family.</text>
</comment>